<evidence type="ECO:0000256" key="1">
    <source>
        <dbReference type="ARBA" id="ARBA00012513"/>
    </source>
</evidence>
<dbReference type="GO" id="GO:0005524">
    <property type="term" value="F:ATP binding"/>
    <property type="evidence" value="ECO:0007669"/>
    <property type="project" value="UniProtKB-KW"/>
</dbReference>
<dbReference type="FunFam" id="1.10.510.10:FF:000747">
    <property type="entry name" value="Serine/threonine-protein kinase GRIK2"/>
    <property type="match status" value="1"/>
</dbReference>
<sequence length="417" mass="46952">MFAKDEVQSSGIRLSELESDTVDCCGCFGFLRKPRKETTVDGHFFGKHYSEEHLLGYSSDSSTKDGRQKRRENGLQSSKSMPANSNGIYCRETPVRETHRVVRIEDPNGNKMINEYVRECKIGTGSYGKVVLHRSTKDGKRYAIKAFHKSRLSKLRVAPSETAMTDVLREVSIMKKLDHPNIVNLVEVIDDPDTDHFYMVMEYVEGRWICEGSGPLGGIGEATARRYFRDVVAGLMYLHSHNIVHGDIKPENLLVDSNGRVKIGDFSVSRSFEDNNDELRRSPGTPVFTAPECCLGLTYHGKAADVWALGVTLYCMVHGRYPFIGETLQDTYDRIVHDELLIPEDMDPELSDLLQGLLCKDPKKRFTLDVVARHPWVVKGYGPVQHDLWRCEHGSFVNLSEQDAKTEAASGDLCKSA</sequence>
<evidence type="ECO:0000256" key="10">
    <source>
        <dbReference type="ARBA" id="ARBA00048679"/>
    </source>
</evidence>
<evidence type="ECO:0000256" key="7">
    <source>
        <dbReference type="ARBA" id="ARBA00022777"/>
    </source>
</evidence>
<dbReference type="GO" id="GO:0005737">
    <property type="term" value="C:cytoplasm"/>
    <property type="evidence" value="ECO:0007669"/>
    <property type="project" value="TreeGrafter"/>
</dbReference>
<dbReference type="PANTHER" id="PTHR24346">
    <property type="entry name" value="MAP/MICROTUBULE AFFINITY-REGULATING KINASE"/>
    <property type="match status" value="1"/>
</dbReference>
<evidence type="ECO:0000256" key="3">
    <source>
        <dbReference type="ARBA" id="ARBA00022553"/>
    </source>
</evidence>
<dbReference type="GO" id="GO:0004674">
    <property type="term" value="F:protein serine/threonine kinase activity"/>
    <property type="evidence" value="ECO:0007669"/>
    <property type="project" value="UniProtKB-KW"/>
</dbReference>
<evidence type="ECO:0000259" key="14">
    <source>
        <dbReference type="PROSITE" id="PS50011"/>
    </source>
</evidence>
<dbReference type="PROSITE" id="PS50011">
    <property type="entry name" value="PROTEIN_KINASE_DOM"/>
    <property type="match status" value="1"/>
</dbReference>
<dbReference type="GO" id="GO:0009615">
    <property type="term" value="P:response to virus"/>
    <property type="evidence" value="ECO:0007669"/>
    <property type="project" value="UniProtKB-ARBA"/>
</dbReference>
<feature type="domain" description="Protein kinase" evidence="14">
    <location>
        <begin position="116"/>
        <end position="377"/>
    </location>
</feature>
<evidence type="ECO:0000256" key="6">
    <source>
        <dbReference type="ARBA" id="ARBA00022741"/>
    </source>
</evidence>
<dbReference type="InterPro" id="IPR000719">
    <property type="entry name" value="Prot_kinase_dom"/>
</dbReference>
<evidence type="ECO:0000256" key="4">
    <source>
        <dbReference type="ARBA" id="ARBA00022581"/>
    </source>
</evidence>
<reference evidence="15" key="1">
    <citation type="submission" date="2015-03" db="EMBL/GenBank/DDBJ databases">
        <title>A transcriptome of Araucaria cunninghamii, an australian fine timber species.</title>
        <authorList>
            <person name="Jing Yi C.J.Y."/>
            <person name="Yin San L.Y.S."/>
            <person name="Abdul Karim S.S."/>
            <person name="Wan Azmi N.N."/>
            <person name="Hercus R.R."/>
            <person name="Croft L.L."/>
        </authorList>
    </citation>
    <scope>NUCLEOTIDE SEQUENCE</scope>
    <source>
        <strain evidence="15">MI0301</strain>
        <tissue evidence="15">Leaf</tissue>
    </source>
</reference>
<evidence type="ECO:0000313" key="15">
    <source>
        <dbReference type="EMBL" id="JAG95490.1"/>
    </source>
</evidence>
<keyword evidence="6" id="KW-0547">Nucleotide-binding</keyword>
<dbReference type="AlphaFoldDB" id="A0A0D6R0S5"/>
<dbReference type="PANTHER" id="PTHR24346:SF39">
    <property type="entry name" value="SERINE_THREONINE-PROTEIN KINASE GRIK1-RELATED"/>
    <property type="match status" value="1"/>
</dbReference>
<evidence type="ECO:0000256" key="12">
    <source>
        <dbReference type="ARBA" id="ARBA00066296"/>
    </source>
</evidence>
<dbReference type="SMART" id="SM00220">
    <property type="entry name" value="S_TKc"/>
    <property type="match status" value="1"/>
</dbReference>
<comment type="catalytic activity">
    <reaction evidence="10">
        <text>L-seryl-[protein] + ATP = O-phospho-L-seryl-[protein] + ADP + H(+)</text>
        <dbReference type="Rhea" id="RHEA:17989"/>
        <dbReference type="Rhea" id="RHEA-COMP:9863"/>
        <dbReference type="Rhea" id="RHEA-COMP:11604"/>
        <dbReference type="ChEBI" id="CHEBI:15378"/>
        <dbReference type="ChEBI" id="CHEBI:29999"/>
        <dbReference type="ChEBI" id="CHEBI:30616"/>
        <dbReference type="ChEBI" id="CHEBI:83421"/>
        <dbReference type="ChEBI" id="CHEBI:456216"/>
        <dbReference type="EC" id="2.7.11.1"/>
    </reaction>
</comment>
<feature type="compositionally biased region" description="Polar residues" evidence="13">
    <location>
        <begin position="74"/>
        <end position="87"/>
    </location>
</feature>
<dbReference type="Pfam" id="PF00069">
    <property type="entry name" value="Pkinase"/>
    <property type="match status" value="1"/>
</dbReference>
<comment type="catalytic activity">
    <reaction evidence="9">
        <text>L-threonyl-[protein] + ATP = O-phospho-L-threonyl-[protein] + ADP + H(+)</text>
        <dbReference type="Rhea" id="RHEA:46608"/>
        <dbReference type="Rhea" id="RHEA-COMP:11060"/>
        <dbReference type="Rhea" id="RHEA-COMP:11605"/>
        <dbReference type="ChEBI" id="CHEBI:15378"/>
        <dbReference type="ChEBI" id="CHEBI:30013"/>
        <dbReference type="ChEBI" id="CHEBI:30616"/>
        <dbReference type="ChEBI" id="CHEBI:61977"/>
        <dbReference type="ChEBI" id="CHEBI:456216"/>
        <dbReference type="EC" id="2.7.11.1"/>
    </reaction>
</comment>
<dbReference type="EC" id="2.7.11.1" evidence="1"/>
<comment type="function">
    <text evidence="11">Activates SnRK1.1/KIN10 and SnRK1.2/KIN11 by phosphorylation of their activation-loop 'Thr-198' and 'Thr-176', respectively. Required for the regulation by SnRK1 kinases of the transcription of a large set of genes, the modification the activity of metabolic enzymes, and the control of various nutrient-responsive cellular developmental processes.</text>
</comment>
<keyword evidence="7" id="KW-0418">Kinase</keyword>
<dbReference type="FunFam" id="3.30.200.20:FF:000206">
    <property type="entry name" value="Serine/threonine-protein kinase Ssp1"/>
    <property type="match status" value="1"/>
</dbReference>
<dbReference type="GO" id="GO:0035556">
    <property type="term" value="P:intracellular signal transduction"/>
    <property type="evidence" value="ECO:0007669"/>
    <property type="project" value="TreeGrafter"/>
</dbReference>
<dbReference type="InterPro" id="IPR008271">
    <property type="entry name" value="Ser/Thr_kinase_AS"/>
</dbReference>
<evidence type="ECO:0000256" key="9">
    <source>
        <dbReference type="ARBA" id="ARBA00047899"/>
    </source>
</evidence>
<comment type="subunit">
    <text evidence="12">Associates with the SNF1-related protein kinase (SnRK) complex. Interacts with AL1, a geminivirus (TGMV) protein essential for viral replication.</text>
</comment>
<keyword evidence="8" id="KW-0067">ATP-binding</keyword>
<dbReference type="SUPFAM" id="SSF56112">
    <property type="entry name" value="Protein kinase-like (PK-like)"/>
    <property type="match status" value="1"/>
</dbReference>
<evidence type="ECO:0000256" key="13">
    <source>
        <dbReference type="SAM" id="MobiDB-lite"/>
    </source>
</evidence>
<organism evidence="15">
    <name type="scientific">Araucaria cunninghamii</name>
    <name type="common">Hoop pine</name>
    <name type="synonym">Moreton Bay pine</name>
    <dbReference type="NCBI Taxonomy" id="56994"/>
    <lineage>
        <taxon>Eukaryota</taxon>
        <taxon>Viridiplantae</taxon>
        <taxon>Streptophyta</taxon>
        <taxon>Embryophyta</taxon>
        <taxon>Tracheophyta</taxon>
        <taxon>Spermatophyta</taxon>
        <taxon>Pinopsida</taxon>
        <taxon>Pinidae</taxon>
        <taxon>Conifers II</taxon>
        <taxon>Araucariales</taxon>
        <taxon>Araucariaceae</taxon>
        <taxon>Araucaria</taxon>
    </lineage>
</organism>
<dbReference type="PROSITE" id="PS00108">
    <property type="entry name" value="PROTEIN_KINASE_ST"/>
    <property type="match status" value="1"/>
</dbReference>
<evidence type="ECO:0000256" key="11">
    <source>
        <dbReference type="ARBA" id="ARBA00054601"/>
    </source>
</evidence>
<keyword evidence="4" id="KW-0945">Host-virus interaction</keyword>
<evidence type="ECO:0000256" key="8">
    <source>
        <dbReference type="ARBA" id="ARBA00022840"/>
    </source>
</evidence>
<dbReference type="InterPro" id="IPR011009">
    <property type="entry name" value="Kinase-like_dom_sf"/>
</dbReference>
<protein>
    <recommendedName>
        <fullName evidence="1">non-specific serine/threonine protein kinase</fullName>
        <ecNumber evidence="1">2.7.11.1</ecNumber>
    </recommendedName>
</protein>
<keyword evidence="5" id="KW-0808">Transferase</keyword>
<accession>A0A0D6R0S5</accession>
<dbReference type="EMBL" id="GCKF01040404">
    <property type="protein sequence ID" value="JAG95490.1"/>
    <property type="molecule type" value="Transcribed_RNA"/>
</dbReference>
<evidence type="ECO:0000256" key="2">
    <source>
        <dbReference type="ARBA" id="ARBA00022527"/>
    </source>
</evidence>
<keyword evidence="2" id="KW-0723">Serine/threonine-protein kinase</keyword>
<name>A0A0D6R0S5_ARACU</name>
<feature type="region of interest" description="Disordered" evidence="13">
    <location>
        <begin position="56"/>
        <end position="88"/>
    </location>
</feature>
<proteinExistence type="predicted"/>
<keyword evidence="3" id="KW-0597">Phosphoprotein</keyword>
<dbReference type="CDD" id="cd14008">
    <property type="entry name" value="STKc_LKB1_CaMKK"/>
    <property type="match status" value="1"/>
</dbReference>
<dbReference type="Gene3D" id="1.10.510.10">
    <property type="entry name" value="Transferase(Phosphotransferase) domain 1"/>
    <property type="match status" value="1"/>
</dbReference>
<evidence type="ECO:0000256" key="5">
    <source>
        <dbReference type="ARBA" id="ARBA00022679"/>
    </source>
</evidence>